<feature type="transmembrane region" description="Helical" evidence="8">
    <location>
        <begin position="37"/>
        <end position="55"/>
    </location>
</feature>
<reference evidence="11" key="1">
    <citation type="submission" date="2016-10" db="EMBL/GenBank/DDBJ databases">
        <authorList>
            <person name="Varghese N."/>
            <person name="Submissions S."/>
        </authorList>
    </citation>
    <scope>NUCLEOTIDE SEQUENCE [LARGE SCALE GENOMIC DNA]</scope>
    <source>
        <strain evidence="11">DSM 44675</strain>
    </source>
</reference>
<feature type="transmembrane region" description="Helical" evidence="8">
    <location>
        <begin position="354"/>
        <end position="377"/>
    </location>
</feature>
<feature type="transmembrane region" description="Helical" evidence="8">
    <location>
        <begin position="270"/>
        <end position="288"/>
    </location>
</feature>
<sequence length="401" mass="40246">MLLTLALLSAIAPLATDMYLPGLPALGEDLGTSASTVQLTLTTFMAGLGIGQLIIGPLSDGWGRRRLLIGGTIVCAISGVACALAPSAEVLIGARLLQGLSGGAGIVLARAVIADRARGDNAAKLFSIMMIIGGVAPVLAPLMGGALLGPIGWRGIFWVLAAASVVMLVGVLTVVPETLPVERRHGGGLSALARNMRYVTGNRRYVGYALTFIFGFGALFSYISASPFVVQDVLGLTPGQFSIVFGVNSIGIVAGSIVNTRLIGRFHARSLLRFGVSMLLTAGTLLLLEVTVGGAATPVVLPLLFLVTTSLGFIMGNATALGQSEVTAAAGTGSALMGAGQFGLAALISPLVGGSAVVMSIGIVVCAVAAMTALLTLGSPAKPAATGADVVAAPVQSGTPM</sequence>
<feature type="domain" description="Major facilitator superfamily (MFS) profile" evidence="9">
    <location>
        <begin position="1"/>
        <end position="384"/>
    </location>
</feature>
<evidence type="ECO:0000256" key="5">
    <source>
        <dbReference type="ARBA" id="ARBA00022692"/>
    </source>
</evidence>
<evidence type="ECO:0000259" key="9">
    <source>
        <dbReference type="PROSITE" id="PS50850"/>
    </source>
</evidence>
<feature type="transmembrane region" description="Helical" evidence="8">
    <location>
        <begin position="326"/>
        <end position="348"/>
    </location>
</feature>
<dbReference type="InterPro" id="IPR005829">
    <property type="entry name" value="Sugar_transporter_CS"/>
</dbReference>
<evidence type="ECO:0000256" key="1">
    <source>
        <dbReference type="ARBA" id="ARBA00004651"/>
    </source>
</evidence>
<dbReference type="Gene3D" id="1.20.1720.10">
    <property type="entry name" value="Multidrug resistance protein D"/>
    <property type="match status" value="1"/>
</dbReference>
<dbReference type="RefSeq" id="WP_083576517.1">
    <property type="nucleotide sequence ID" value="NZ_FOAW01000001.1"/>
</dbReference>
<evidence type="ECO:0000256" key="2">
    <source>
        <dbReference type="ARBA" id="ARBA00006236"/>
    </source>
</evidence>
<evidence type="ECO:0000256" key="8">
    <source>
        <dbReference type="SAM" id="Phobius"/>
    </source>
</evidence>
<dbReference type="Pfam" id="PF07690">
    <property type="entry name" value="MFS_1"/>
    <property type="match status" value="1"/>
</dbReference>
<organism evidence="10 11">
    <name type="scientific">Rhodococcus maanshanensis</name>
    <dbReference type="NCBI Taxonomy" id="183556"/>
    <lineage>
        <taxon>Bacteria</taxon>
        <taxon>Bacillati</taxon>
        <taxon>Actinomycetota</taxon>
        <taxon>Actinomycetes</taxon>
        <taxon>Mycobacteriales</taxon>
        <taxon>Nocardiaceae</taxon>
        <taxon>Rhodococcus</taxon>
    </lineage>
</organism>
<comment type="subcellular location">
    <subcellularLocation>
        <location evidence="1">Cell membrane</location>
        <topology evidence="1">Multi-pass membrane protein</topology>
    </subcellularLocation>
</comment>
<dbReference type="GO" id="GO:0005886">
    <property type="term" value="C:plasma membrane"/>
    <property type="evidence" value="ECO:0007669"/>
    <property type="project" value="UniProtKB-SubCell"/>
</dbReference>
<evidence type="ECO:0000256" key="6">
    <source>
        <dbReference type="ARBA" id="ARBA00022989"/>
    </source>
</evidence>
<dbReference type="InterPro" id="IPR011701">
    <property type="entry name" value="MFS"/>
</dbReference>
<evidence type="ECO:0000313" key="11">
    <source>
        <dbReference type="Proteomes" id="UP000198677"/>
    </source>
</evidence>
<evidence type="ECO:0000313" key="10">
    <source>
        <dbReference type="EMBL" id="SEK27772.1"/>
    </source>
</evidence>
<feature type="transmembrane region" description="Helical" evidence="8">
    <location>
        <begin position="155"/>
        <end position="175"/>
    </location>
</feature>
<feature type="transmembrane region" description="Helical" evidence="8">
    <location>
        <begin position="237"/>
        <end position="258"/>
    </location>
</feature>
<feature type="transmembrane region" description="Helical" evidence="8">
    <location>
        <begin position="67"/>
        <end position="86"/>
    </location>
</feature>
<gene>
    <name evidence="10" type="ORF">SAMN05444583_101244</name>
</gene>
<dbReference type="FunFam" id="1.20.1720.10:FF:000005">
    <property type="entry name" value="Bcr/CflA family efflux transporter"/>
    <property type="match status" value="1"/>
</dbReference>
<keyword evidence="7 8" id="KW-0472">Membrane</keyword>
<comment type="similarity">
    <text evidence="2">Belongs to the major facilitator superfamily. Bcr/CmlA family.</text>
</comment>
<accession>A0A1H7FTF0</accession>
<feature type="transmembrane region" description="Helical" evidence="8">
    <location>
        <begin position="294"/>
        <end position="314"/>
    </location>
</feature>
<keyword evidence="3" id="KW-0813">Transport</keyword>
<dbReference type="GO" id="GO:1990961">
    <property type="term" value="P:xenobiotic detoxification by transmembrane export across the plasma membrane"/>
    <property type="evidence" value="ECO:0007669"/>
    <property type="project" value="InterPro"/>
</dbReference>
<dbReference type="PROSITE" id="PS50850">
    <property type="entry name" value="MFS"/>
    <property type="match status" value="1"/>
</dbReference>
<dbReference type="NCBIfam" id="TIGR00710">
    <property type="entry name" value="efflux_Bcr_CflA"/>
    <property type="match status" value="1"/>
</dbReference>
<dbReference type="PANTHER" id="PTHR23502">
    <property type="entry name" value="MAJOR FACILITATOR SUPERFAMILY"/>
    <property type="match status" value="1"/>
</dbReference>
<dbReference type="PROSITE" id="PS00216">
    <property type="entry name" value="SUGAR_TRANSPORT_1"/>
    <property type="match status" value="1"/>
</dbReference>
<dbReference type="PANTHER" id="PTHR23502:SF132">
    <property type="entry name" value="POLYAMINE TRANSPORTER 2-RELATED"/>
    <property type="match status" value="1"/>
</dbReference>
<dbReference type="Proteomes" id="UP000198677">
    <property type="component" value="Unassembled WGS sequence"/>
</dbReference>
<protein>
    <submittedName>
        <fullName evidence="10">MFS transporter, DHA1 family, bicyclomycin/chloramphenicol resistance protein</fullName>
    </submittedName>
</protein>
<dbReference type="InterPro" id="IPR020846">
    <property type="entry name" value="MFS_dom"/>
</dbReference>
<dbReference type="OrthoDB" id="9814303at2"/>
<feature type="transmembrane region" description="Helical" evidence="8">
    <location>
        <begin position="92"/>
        <end position="113"/>
    </location>
</feature>
<dbReference type="InterPro" id="IPR004812">
    <property type="entry name" value="Efflux_drug-R_Bcr/CmlA"/>
</dbReference>
<dbReference type="GO" id="GO:0042910">
    <property type="term" value="F:xenobiotic transmembrane transporter activity"/>
    <property type="evidence" value="ECO:0007669"/>
    <property type="project" value="InterPro"/>
</dbReference>
<keyword evidence="6 8" id="KW-1133">Transmembrane helix</keyword>
<proteinExistence type="inferred from homology"/>
<evidence type="ECO:0000256" key="4">
    <source>
        <dbReference type="ARBA" id="ARBA00022475"/>
    </source>
</evidence>
<feature type="transmembrane region" description="Helical" evidence="8">
    <location>
        <begin position="205"/>
        <end position="225"/>
    </location>
</feature>
<keyword evidence="5 8" id="KW-0812">Transmembrane</keyword>
<dbReference type="AlphaFoldDB" id="A0A1H7FTF0"/>
<name>A0A1H7FTF0_9NOCA</name>
<dbReference type="CDD" id="cd17320">
    <property type="entry name" value="MFS_MdfA_MDR_like"/>
    <property type="match status" value="1"/>
</dbReference>
<dbReference type="SUPFAM" id="SSF103473">
    <property type="entry name" value="MFS general substrate transporter"/>
    <property type="match status" value="1"/>
</dbReference>
<evidence type="ECO:0000256" key="3">
    <source>
        <dbReference type="ARBA" id="ARBA00022448"/>
    </source>
</evidence>
<keyword evidence="4" id="KW-1003">Cell membrane</keyword>
<dbReference type="InterPro" id="IPR036259">
    <property type="entry name" value="MFS_trans_sf"/>
</dbReference>
<dbReference type="EMBL" id="FOAW01000001">
    <property type="protein sequence ID" value="SEK27772.1"/>
    <property type="molecule type" value="Genomic_DNA"/>
</dbReference>
<feature type="transmembrane region" description="Helical" evidence="8">
    <location>
        <begin position="125"/>
        <end position="149"/>
    </location>
</feature>
<evidence type="ECO:0000256" key="7">
    <source>
        <dbReference type="ARBA" id="ARBA00023136"/>
    </source>
</evidence>
<keyword evidence="11" id="KW-1185">Reference proteome</keyword>